<evidence type="ECO:0000313" key="4">
    <source>
        <dbReference type="Proteomes" id="UP000282926"/>
    </source>
</evidence>
<evidence type="ECO:0000256" key="1">
    <source>
        <dbReference type="SAM" id="SignalP"/>
    </source>
</evidence>
<sequence>MGTKRTTFVAMAAWLLAAGCSGSEGTVGAPGEAGADGLSTLVAAYPEAAGENCAEGGQRIAFGRDLNADGELAEEEIEGSTYVCNGTSGEDGESGARGEDGATSLIATSEEPPGGFCEFGGLRVDYGVDTSADGELDPDEITGTDYVCNGSDAPETLFEINDEPAGQNCAAGGQRVDAGRDLNRNSALDEAEIESTSFLCNGVHGDPGADGLNAGVLLTDEPAGVNCEWGGQRMDVGIDQNANGTLDEAEIEDTVYFCDNHQGVTLSTQPDLATVFNSPDHCYFYANNLMSGIWHRESNRIIRGHFNSPGYNSHLAETEGHSPWPANDTDATYNRLVHAPMTDVVVRSVNAQYPAQADSILVGSIDARGQLGGFEPAVFSDGFSGNCNLFSASPSEFLCFDGTRIRHYETTRGSAELTFVKNVALSSLPGNVCETHCYGGTFAWDGAYYYFASAGSSNVSRGYLAYDATGVLDSTHTASGNGTINATYFDWSVGRYAIYDGFGVRSGVSNYSWVGGGTDEDSQCYSAPSPYHANTH</sequence>
<dbReference type="Proteomes" id="UP000282926">
    <property type="component" value="Unassembled WGS sequence"/>
</dbReference>
<keyword evidence="4" id="KW-1185">Reference proteome</keyword>
<feature type="domain" description="DUF7151" evidence="2">
    <location>
        <begin position="157"/>
        <end position="200"/>
    </location>
</feature>
<dbReference type="InterPro" id="IPR055575">
    <property type="entry name" value="DUF7151"/>
</dbReference>
<dbReference type="RefSeq" id="WP_127781429.1">
    <property type="nucleotide sequence ID" value="NZ_SADD01000022.1"/>
</dbReference>
<reference evidence="3 4" key="1">
    <citation type="submission" date="2019-01" db="EMBL/GenBank/DDBJ databases">
        <title>Lujinxingia litoralis gen. nov., sp. nov. and Lujinxingia sediminis gen. nov., sp. nov., new members in the order Bradymonadales, isolated from coastal sediment.</title>
        <authorList>
            <person name="Li C.-M."/>
        </authorList>
    </citation>
    <scope>NUCLEOTIDE SEQUENCE [LARGE SCALE GENOMIC DNA]</scope>
    <source>
        <strain evidence="3 4">SEH01</strain>
    </source>
</reference>
<feature type="domain" description="DUF7151" evidence="2">
    <location>
        <begin position="41"/>
        <end position="84"/>
    </location>
</feature>
<name>A0ABY0CNV8_9DELT</name>
<feature type="chain" id="PRO_5046327847" description="DUF7151 domain-containing protein" evidence="1">
    <location>
        <begin position="24"/>
        <end position="536"/>
    </location>
</feature>
<feature type="domain" description="DUF7151" evidence="2">
    <location>
        <begin position="104"/>
        <end position="148"/>
    </location>
</feature>
<feature type="signal peptide" evidence="1">
    <location>
        <begin position="1"/>
        <end position="23"/>
    </location>
</feature>
<dbReference type="PROSITE" id="PS00018">
    <property type="entry name" value="EF_HAND_1"/>
    <property type="match status" value="1"/>
</dbReference>
<organism evidence="3 4">
    <name type="scientific">Lujinxingia sediminis</name>
    <dbReference type="NCBI Taxonomy" id="2480984"/>
    <lineage>
        <taxon>Bacteria</taxon>
        <taxon>Deltaproteobacteria</taxon>
        <taxon>Bradymonadales</taxon>
        <taxon>Lujinxingiaceae</taxon>
        <taxon>Lujinxingia</taxon>
    </lineage>
</organism>
<feature type="domain" description="DUF7151" evidence="2">
    <location>
        <begin position="213"/>
        <end position="258"/>
    </location>
</feature>
<proteinExistence type="predicted"/>
<evidence type="ECO:0000313" key="3">
    <source>
        <dbReference type="EMBL" id="RVU40718.1"/>
    </source>
</evidence>
<comment type="caution">
    <text evidence="3">The sequence shown here is derived from an EMBL/GenBank/DDBJ whole genome shotgun (WGS) entry which is preliminary data.</text>
</comment>
<dbReference type="PROSITE" id="PS51257">
    <property type="entry name" value="PROKAR_LIPOPROTEIN"/>
    <property type="match status" value="1"/>
</dbReference>
<evidence type="ECO:0000259" key="2">
    <source>
        <dbReference type="Pfam" id="PF23657"/>
    </source>
</evidence>
<dbReference type="EMBL" id="SADD01000022">
    <property type="protein sequence ID" value="RVU40718.1"/>
    <property type="molecule type" value="Genomic_DNA"/>
</dbReference>
<accession>A0ABY0CNV8</accession>
<protein>
    <recommendedName>
        <fullName evidence="2">DUF7151 domain-containing protein</fullName>
    </recommendedName>
</protein>
<keyword evidence="1" id="KW-0732">Signal</keyword>
<dbReference type="InterPro" id="IPR018247">
    <property type="entry name" value="EF_Hand_1_Ca_BS"/>
</dbReference>
<dbReference type="Pfam" id="PF23657">
    <property type="entry name" value="DUF7151"/>
    <property type="match status" value="4"/>
</dbReference>
<gene>
    <name evidence="3" type="ORF">EA187_19820</name>
</gene>